<sequence length="109" mass="12039">MPNGRCRMHGGASTGPRTPEGQARCRAARLKHGQRGAEAREAARLRGEARRAGVSLRMLMRLARAGVDVDPDEVLNLLEKWEARKRTARQARTRATQASGFPTHDNRAV</sequence>
<accession>A0ABV6IVD1</accession>
<evidence type="ECO:0000256" key="1">
    <source>
        <dbReference type="SAM" id="MobiDB-lite"/>
    </source>
</evidence>
<reference evidence="2 3" key="1">
    <citation type="submission" date="2024-09" db="EMBL/GenBank/DDBJ databases">
        <authorList>
            <person name="Sun Q."/>
            <person name="Mori K."/>
        </authorList>
    </citation>
    <scope>NUCLEOTIDE SEQUENCE [LARGE SCALE GENOMIC DNA]</scope>
    <source>
        <strain evidence="2 3">CCM 7468</strain>
    </source>
</reference>
<comment type="caution">
    <text evidence="2">The sequence shown here is derived from an EMBL/GenBank/DDBJ whole genome shotgun (WGS) entry which is preliminary data.</text>
</comment>
<dbReference type="EMBL" id="JBHLVZ010000065">
    <property type="protein sequence ID" value="MFC0387571.1"/>
    <property type="molecule type" value="Genomic_DNA"/>
</dbReference>
<dbReference type="NCBIfam" id="NF041373">
    <property type="entry name" value="HGG_STG"/>
    <property type="match status" value="1"/>
</dbReference>
<dbReference type="InterPro" id="IPR047675">
    <property type="entry name" value="Putative_zinc-bd"/>
</dbReference>
<feature type="region of interest" description="Disordered" evidence="1">
    <location>
        <begin position="87"/>
        <end position="109"/>
    </location>
</feature>
<name>A0ABV6IVD1_9PROT</name>
<protein>
    <submittedName>
        <fullName evidence="2">HGGxSTG domain-containing protein</fullName>
    </submittedName>
</protein>
<evidence type="ECO:0000313" key="3">
    <source>
        <dbReference type="Proteomes" id="UP001589789"/>
    </source>
</evidence>
<feature type="compositionally biased region" description="Basic and acidic residues" evidence="1">
    <location>
        <begin position="35"/>
        <end position="44"/>
    </location>
</feature>
<evidence type="ECO:0000313" key="2">
    <source>
        <dbReference type="EMBL" id="MFC0387571.1"/>
    </source>
</evidence>
<organism evidence="2 3">
    <name type="scientific">Muricoccus vinaceus</name>
    <dbReference type="NCBI Taxonomy" id="424704"/>
    <lineage>
        <taxon>Bacteria</taxon>
        <taxon>Pseudomonadati</taxon>
        <taxon>Pseudomonadota</taxon>
        <taxon>Alphaproteobacteria</taxon>
        <taxon>Acetobacterales</taxon>
        <taxon>Roseomonadaceae</taxon>
        <taxon>Muricoccus</taxon>
    </lineage>
</organism>
<feature type="region of interest" description="Disordered" evidence="1">
    <location>
        <begin position="1"/>
        <end position="44"/>
    </location>
</feature>
<gene>
    <name evidence="2" type="ORF">ACFFIC_18765</name>
</gene>
<proteinExistence type="predicted"/>
<keyword evidence="3" id="KW-1185">Reference proteome</keyword>
<dbReference type="RefSeq" id="WP_377053144.1">
    <property type="nucleotide sequence ID" value="NZ_JBHLVZ010000065.1"/>
</dbReference>
<dbReference type="Proteomes" id="UP001589789">
    <property type="component" value="Unassembled WGS sequence"/>
</dbReference>